<evidence type="ECO:0000256" key="2">
    <source>
        <dbReference type="ARBA" id="ARBA00012028"/>
    </source>
</evidence>
<dbReference type="CDD" id="cd07067">
    <property type="entry name" value="HP_PGM_like"/>
    <property type="match status" value="1"/>
</dbReference>
<keyword evidence="6" id="KW-1185">Reference proteome</keyword>
<dbReference type="Pfam" id="PF00300">
    <property type="entry name" value="His_Phos_1"/>
    <property type="match status" value="1"/>
</dbReference>
<comment type="caution">
    <text evidence="5">The sequence shown here is derived from an EMBL/GenBank/DDBJ whole genome shotgun (WGS) entry which is preliminary data.</text>
</comment>
<name>A0ABS5ULR2_9BIFI</name>
<evidence type="ECO:0000313" key="5">
    <source>
        <dbReference type="EMBL" id="MBT1171851.1"/>
    </source>
</evidence>
<dbReference type="Gene3D" id="3.40.50.1240">
    <property type="entry name" value="Phosphoglycerate mutase-like"/>
    <property type="match status" value="1"/>
</dbReference>
<organism evidence="5 6">
    <name type="scientific">Bifidobacterium santillanense</name>
    <dbReference type="NCBI Taxonomy" id="2809028"/>
    <lineage>
        <taxon>Bacteria</taxon>
        <taxon>Bacillati</taxon>
        <taxon>Actinomycetota</taxon>
        <taxon>Actinomycetes</taxon>
        <taxon>Bifidobacteriales</taxon>
        <taxon>Bifidobacteriaceae</taxon>
        <taxon>Bifidobacterium</taxon>
    </lineage>
</organism>
<evidence type="ECO:0000256" key="4">
    <source>
        <dbReference type="ARBA" id="ARBA00023235"/>
    </source>
</evidence>
<dbReference type="InterPro" id="IPR029033">
    <property type="entry name" value="His_PPase_superfam"/>
</dbReference>
<dbReference type="SMART" id="SM00855">
    <property type="entry name" value="PGAM"/>
    <property type="match status" value="1"/>
</dbReference>
<dbReference type="InterPro" id="IPR001345">
    <property type="entry name" value="PG/BPGM_mutase_AS"/>
</dbReference>
<dbReference type="EC" id="5.4.2.11" evidence="2"/>
<dbReference type="EMBL" id="JAFEJS010000001">
    <property type="protein sequence ID" value="MBT1171851.1"/>
    <property type="molecule type" value="Genomic_DNA"/>
</dbReference>
<dbReference type="InterPro" id="IPR005952">
    <property type="entry name" value="Phosphogly_mut1"/>
</dbReference>
<protein>
    <recommendedName>
        <fullName evidence="2">phosphoglycerate mutase (2,3-diphosphoglycerate-dependent)</fullName>
        <ecNumber evidence="2">5.4.2.11</ecNumber>
    </recommendedName>
</protein>
<accession>A0ABS5ULR2</accession>
<evidence type="ECO:0000313" key="6">
    <source>
        <dbReference type="Proteomes" id="UP000773064"/>
    </source>
</evidence>
<dbReference type="Proteomes" id="UP000773064">
    <property type="component" value="Unassembled WGS sequence"/>
</dbReference>
<gene>
    <name evidence="5" type="ORF">JS528_00450</name>
</gene>
<dbReference type="InterPro" id="IPR013078">
    <property type="entry name" value="His_Pase_superF_clade-1"/>
</dbReference>
<dbReference type="PROSITE" id="PS00175">
    <property type="entry name" value="PG_MUTASE"/>
    <property type="match status" value="1"/>
</dbReference>
<reference evidence="5 6" key="1">
    <citation type="journal article" date="2021" name="Environ. Microbiol.">
        <title>Genetic insights into the dark matter of the mammalian gut microbiota through targeted genome reconstruction.</title>
        <authorList>
            <person name="Lugli G.A."/>
            <person name="Alessandri G."/>
            <person name="Milani C."/>
            <person name="Viappiani A."/>
            <person name="Fontana F."/>
            <person name="Tarracchini C."/>
            <person name="Mancabelli L."/>
            <person name="Argentini C."/>
            <person name="Ruiz L."/>
            <person name="Margolles A."/>
            <person name="van Sinderen D."/>
            <person name="Turroni F."/>
            <person name="Ventura M."/>
        </authorList>
    </citation>
    <scope>NUCLEOTIDE SEQUENCE [LARGE SCALE GENOMIC DNA]</scope>
    <source>
        <strain evidence="5 6">MA2</strain>
    </source>
</reference>
<evidence type="ECO:0000256" key="3">
    <source>
        <dbReference type="ARBA" id="ARBA00023152"/>
    </source>
</evidence>
<dbReference type="RefSeq" id="WP_214357140.1">
    <property type="nucleotide sequence ID" value="NZ_JAFEJS010000001.1"/>
</dbReference>
<dbReference type="PANTHER" id="PTHR11931">
    <property type="entry name" value="PHOSPHOGLYCERATE MUTASE"/>
    <property type="match status" value="1"/>
</dbReference>
<keyword evidence="3" id="KW-0324">Glycolysis</keyword>
<comment type="similarity">
    <text evidence="1">Belongs to the phosphoglycerate mutase family. BPG-dependent PGAM subfamily.</text>
</comment>
<sequence length="280" mass="32338">MSMPLDLYVIRHGESEANVIVNAGNRGDNSLYTQDNVTVPDRSWRLTAVGRKQADCIGRWLVGQQQLFDRYMVSPYVRTRETAATMALPKAKWEENRVIRERSWGEINTITKDEFKTNYARNWMFKNTDPLYWRPPAGESIADVAEDRVHNVLTSLTRKSDLGSVVMVTHGDFMLALMLTIEDLSDEEFLHRADSPDWAITNCTCLHYTRRDPETGRTSKRVRWEQTARPVLDPQSGKWEVKVSPWREFKRPYLSNGDLVDVVQAVDPHLLEYYGKSVGR</sequence>
<proteinExistence type="inferred from homology"/>
<evidence type="ECO:0000256" key="1">
    <source>
        <dbReference type="ARBA" id="ARBA00006717"/>
    </source>
</evidence>
<keyword evidence="4" id="KW-0413">Isomerase</keyword>
<dbReference type="SUPFAM" id="SSF53254">
    <property type="entry name" value="Phosphoglycerate mutase-like"/>
    <property type="match status" value="1"/>
</dbReference>